<evidence type="ECO:0000313" key="3">
    <source>
        <dbReference type="Proteomes" id="UP000050836"/>
    </source>
</evidence>
<dbReference type="PANTHER" id="PTHR35849">
    <property type="entry name" value="BLR2341 PROTEIN"/>
    <property type="match status" value="1"/>
</dbReference>
<name>A0A0R0AID3_9GAMM</name>
<accession>A0A0R0AID3</accession>
<dbReference type="PROSITE" id="PS50801">
    <property type="entry name" value="STAS"/>
    <property type="match status" value="1"/>
</dbReference>
<comment type="caution">
    <text evidence="2">The sequence shown here is derived from an EMBL/GenBank/DDBJ whole genome shotgun (WGS) entry which is preliminary data.</text>
</comment>
<gene>
    <name evidence="2" type="ORF">ARC78_11100</name>
</gene>
<evidence type="ECO:0000259" key="1">
    <source>
        <dbReference type="PROSITE" id="PS50801"/>
    </source>
</evidence>
<reference evidence="2 3" key="1">
    <citation type="submission" date="2015-10" db="EMBL/GenBank/DDBJ databases">
        <title>Genome sequencing and analysis of members of genus Stenotrophomonas.</title>
        <authorList>
            <person name="Patil P.P."/>
            <person name="Midha S."/>
            <person name="Patil P.B."/>
        </authorList>
    </citation>
    <scope>NUCLEOTIDE SEQUENCE [LARGE SCALE GENOMIC DNA]</scope>
    <source>
        <strain evidence="2 3">JCM 9942</strain>
    </source>
</reference>
<dbReference type="Proteomes" id="UP000050836">
    <property type="component" value="Unassembled WGS sequence"/>
</dbReference>
<dbReference type="AlphaFoldDB" id="A0A0R0AID3"/>
<evidence type="ECO:0000313" key="2">
    <source>
        <dbReference type="EMBL" id="KRG41486.1"/>
    </source>
</evidence>
<dbReference type="RefSeq" id="WP_057506181.1">
    <property type="nucleotide sequence ID" value="NZ_LLXS01000026.1"/>
</dbReference>
<dbReference type="InterPro" id="IPR036513">
    <property type="entry name" value="STAS_dom_sf"/>
</dbReference>
<dbReference type="InterPro" id="IPR058548">
    <property type="entry name" value="MlaB-like_STAS"/>
</dbReference>
<sequence length="102" mass="10625">MASDATCRIENGTLHLAGALDRAAVVELWPQLARALGPLRQLDLQAVERVDSAGLALLGEIAARLRANGGGAITGTPPGLDELRAAYRLLPDLDFNASPAGR</sequence>
<feature type="domain" description="STAS" evidence="1">
    <location>
        <begin position="14"/>
        <end position="69"/>
    </location>
</feature>
<organism evidence="2 3">
    <name type="scientific">Stenotrophomonas pictorum JCM 9942</name>
    <dbReference type="NCBI Taxonomy" id="1236960"/>
    <lineage>
        <taxon>Bacteria</taxon>
        <taxon>Pseudomonadati</taxon>
        <taxon>Pseudomonadota</taxon>
        <taxon>Gammaproteobacteria</taxon>
        <taxon>Lysobacterales</taxon>
        <taxon>Lysobacteraceae</taxon>
        <taxon>Stenotrophomonas</taxon>
    </lineage>
</organism>
<proteinExistence type="predicted"/>
<protein>
    <submittedName>
        <fullName evidence="2">Anti-sigma B factor antagonist</fullName>
    </submittedName>
</protein>
<dbReference type="Gene3D" id="3.30.750.24">
    <property type="entry name" value="STAS domain"/>
    <property type="match status" value="1"/>
</dbReference>
<dbReference type="PANTHER" id="PTHR35849:SF1">
    <property type="entry name" value="INTERMEMBRANE PHOSPHOLIPID TRANSPORT SYSTEM BINDING PROTEIN MLAB"/>
    <property type="match status" value="1"/>
</dbReference>
<dbReference type="Pfam" id="PF13466">
    <property type="entry name" value="STAS_2"/>
    <property type="match status" value="1"/>
</dbReference>
<dbReference type="CDD" id="cd07043">
    <property type="entry name" value="STAS_anti-anti-sigma_factors"/>
    <property type="match status" value="1"/>
</dbReference>
<dbReference type="EMBL" id="LLXS01000026">
    <property type="protein sequence ID" value="KRG41486.1"/>
    <property type="molecule type" value="Genomic_DNA"/>
</dbReference>
<dbReference type="InterPro" id="IPR002645">
    <property type="entry name" value="STAS_dom"/>
</dbReference>
<keyword evidence="3" id="KW-1185">Reference proteome</keyword>
<dbReference type="InterPro" id="IPR052746">
    <property type="entry name" value="MlaB_ABC_Transporter"/>
</dbReference>
<dbReference type="SUPFAM" id="SSF52091">
    <property type="entry name" value="SpoIIaa-like"/>
    <property type="match status" value="1"/>
</dbReference>